<name>A0A146MAP9_LYGHE</name>
<keyword evidence="1" id="KW-0732">Signal</keyword>
<feature type="domain" description="Ig-like" evidence="5">
    <location>
        <begin position="638"/>
        <end position="726"/>
    </location>
</feature>
<dbReference type="CDD" id="cd00096">
    <property type="entry name" value="Ig"/>
    <property type="match status" value="2"/>
</dbReference>
<dbReference type="FunFam" id="2.60.40.10:FF:000032">
    <property type="entry name" value="palladin isoform X1"/>
    <property type="match status" value="1"/>
</dbReference>
<evidence type="ECO:0000256" key="4">
    <source>
        <dbReference type="SAM" id="MobiDB-lite"/>
    </source>
</evidence>
<dbReference type="PROSITE" id="PS50835">
    <property type="entry name" value="IG_LIKE"/>
    <property type="match status" value="8"/>
</dbReference>
<dbReference type="InterPro" id="IPR003599">
    <property type="entry name" value="Ig_sub"/>
</dbReference>
<protein>
    <submittedName>
        <fullName evidence="6">Muscle M-line assembly protein unc-89</fullName>
    </submittedName>
</protein>
<dbReference type="InterPro" id="IPR007110">
    <property type="entry name" value="Ig-like_dom"/>
</dbReference>
<dbReference type="InterPro" id="IPR013783">
    <property type="entry name" value="Ig-like_fold"/>
</dbReference>
<feature type="region of interest" description="Disordered" evidence="4">
    <location>
        <begin position="1218"/>
        <end position="1256"/>
    </location>
</feature>
<feature type="domain" description="Ig-like" evidence="5">
    <location>
        <begin position="326"/>
        <end position="425"/>
    </location>
</feature>
<feature type="region of interest" description="Disordered" evidence="4">
    <location>
        <begin position="841"/>
        <end position="1202"/>
    </location>
</feature>
<dbReference type="InterPro" id="IPR003598">
    <property type="entry name" value="Ig_sub2"/>
</dbReference>
<evidence type="ECO:0000256" key="3">
    <source>
        <dbReference type="ARBA" id="ARBA00023319"/>
    </source>
</evidence>
<organism evidence="6">
    <name type="scientific">Lygus hesperus</name>
    <name type="common">Western plant bug</name>
    <dbReference type="NCBI Taxonomy" id="30085"/>
    <lineage>
        <taxon>Eukaryota</taxon>
        <taxon>Metazoa</taxon>
        <taxon>Ecdysozoa</taxon>
        <taxon>Arthropoda</taxon>
        <taxon>Hexapoda</taxon>
        <taxon>Insecta</taxon>
        <taxon>Pterygota</taxon>
        <taxon>Neoptera</taxon>
        <taxon>Paraneoptera</taxon>
        <taxon>Hemiptera</taxon>
        <taxon>Heteroptera</taxon>
        <taxon>Panheteroptera</taxon>
        <taxon>Cimicomorpha</taxon>
        <taxon>Miridae</taxon>
        <taxon>Mirini</taxon>
        <taxon>Lygus</taxon>
    </lineage>
</organism>
<dbReference type="SMART" id="SM00408">
    <property type="entry name" value="IGc2"/>
    <property type="match status" value="8"/>
</dbReference>
<dbReference type="GO" id="GO:0030424">
    <property type="term" value="C:axon"/>
    <property type="evidence" value="ECO:0007669"/>
    <property type="project" value="TreeGrafter"/>
</dbReference>
<sequence>MGVAEDFAPSFTQKPQLRQEDEGNRLVFECKVSSSPKPDITWFRSDTKLVEDARTTVKIQTIGTNLFQVVLELDDVIESDAGLYKVKAKNKLGEVAASINLNFSPVDEPRERQIDGIAPTFSKKPTIRQEDDGKRLLFECRIQADPKPTVTWSHSGVEVKADARHKLIVEQDGHSYFATLEIRDVTVEDAGKYKVMAKNELGESNATISLNFDSDEAPVPENGTKPTFTERPVTRQSEAGSEITIECRLVGDPKPSVQWYHQNKIIKESSRIKMLLELDQKLYYLAKLVIKDTEHKDGGAYRVLASNKLGEASATVNLNFTNGDKPKLIEGKPPRFPKKPTIHQEGEVLIMECLLEADPVPEITWYQGSSVILDTERIRMSKKATGKDQYLLKLEISKPTTQDGGNYRCNACNSHGESNANIALNFQGGDDGAGFAPSFVEKPRIIPNESGTLITMRCTCTAKPKPSVVWMKGTKVVSESSRTRMKIEEKEDTYILSLEITDPIGPDSGTYKCHVKNEFGESNANLNLNIEAENEPEGTAPTFIEKPKIRSEKAGKLVVMDFKVKADPKPVIVWYHEGQLLKESSRLSFKLEEIDGGYYIRLDLKDPGIQDSGVYKCNIKNECGELNANLTLNIEIVPVIKEAPKTVSITKSSNVVIECKVQSVFQPKVTWMKETTIIKESTTHSIAVQRIREGEYSVKLEISPASAADKGSYKLIAKNAKGETMSNVIDVIVAPPAVEAPVFKQKLISTTTVEGQKTIFTAMLSSIDKTVTIKWTKNGKTITSSSTAEIKFDGSTCSLIIDSTKKEDEGTYTVIATNSSGTSESSASLIVQEKFQQEKKEEKKEVVKKQEEKKEEKKEEKVEQKLEMKRTEEKTEEVVQKKESIVTRRKSSIKKEETLAVTEKKEEKKRSSVKKVAKKESKIEEVKEEVKPEAKPAEEVESEKITEKVTEKVKGIKEKPSNKVDAVETPKNRESSPQKVQEERPKQSNNDTSLQVNDGEPNTNHGENILEPGVQPSKDARNTSKTQIDEEKTKEIGKKVTPKVDDSKPKEVIENRPQKVEEGKPKEINEKISRKVEETKVTKKEEKVEEKPKVTKKEEKVEEKPKVTKKEEKVEEKPKATKPEEKVEEKLKVTKKEEKVEEKTKVTNKEEQVEEKPKKEKEPEKVEEKAKVVAKKEEKVEEKAKVVSKKEEKKEEVVAKVEEKKVEKKLGLKKVEPPKVEKKEEKKVEPAKVEKKEEKKVEPAKVEKKEEKKVEP</sequence>
<feature type="compositionally biased region" description="Basic and acidic residues" evidence="4">
    <location>
        <begin position="1018"/>
        <end position="1202"/>
    </location>
</feature>
<dbReference type="EMBL" id="GDHC01001806">
    <property type="protein sequence ID" value="JAQ16823.1"/>
    <property type="molecule type" value="Transcribed_RNA"/>
</dbReference>
<dbReference type="GO" id="GO:0005886">
    <property type="term" value="C:plasma membrane"/>
    <property type="evidence" value="ECO:0007669"/>
    <property type="project" value="TreeGrafter"/>
</dbReference>
<gene>
    <name evidence="6" type="primary">unc-89_7</name>
    <name evidence="6" type="ORF">g.50964</name>
</gene>
<dbReference type="SUPFAM" id="SSF48726">
    <property type="entry name" value="Immunoglobulin"/>
    <property type="match status" value="8"/>
</dbReference>
<feature type="compositionally biased region" description="Basic and acidic residues" evidence="4">
    <location>
        <begin position="918"/>
        <end position="986"/>
    </location>
</feature>
<feature type="domain" description="Ig-like" evidence="5">
    <location>
        <begin position="437"/>
        <end position="531"/>
    </location>
</feature>
<dbReference type="PANTHER" id="PTHR45080:SF8">
    <property type="entry name" value="IG-LIKE DOMAIN-CONTAINING PROTEIN"/>
    <property type="match status" value="1"/>
</dbReference>
<dbReference type="FunFam" id="2.60.40.10:FF:000107">
    <property type="entry name" value="Myosin, light chain kinase a"/>
    <property type="match status" value="1"/>
</dbReference>
<feature type="domain" description="Ig-like" evidence="5">
    <location>
        <begin position="735"/>
        <end position="830"/>
    </location>
</feature>
<feature type="domain" description="Ig-like" evidence="5">
    <location>
        <begin position="541"/>
        <end position="633"/>
    </location>
</feature>
<accession>A0A146MAP9</accession>
<dbReference type="Gene3D" id="2.60.40.10">
    <property type="entry name" value="Immunoglobulins"/>
    <property type="match status" value="8"/>
</dbReference>
<feature type="region of interest" description="Disordered" evidence="4">
    <location>
        <begin position="212"/>
        <end position="237"/>
    </location>
</feature>
<dbReference type="Pfam" id="PF07679">
    <property type="entry name" value="I-set"/>
    <property type="match status" value="8"/>
</dbReference>
<dbReference type="FunFam" id="2.60.40.10:FF:000097">
    <property type="entry name" value="Bent, isoform F"/>
    <property type="match status" value="6"/>
</dbReference>
<feature type="compositionally biased region" description="Polar residues" evidence="4">
    <location>
        <begin position="987"/>
        <end position="1006"/>
    </location>
</feature>
<feature type="non-terminal residue" evidence="6">
    <location>
        <position position="1256"/>
    </location>
</feature>
<feature type="domain" description="Ig-like" evidence="5">
    <location>
        <begin position="226"/>
        <end position="321"/>
    </location>
</feature>
<dbReference type="GO" id="GO:0043025">
    <property type="term" value="C:neuronal cell body"/>
    <property type="evidence" value="ECO:0007669"/>
    <property type="project" value="TreeGrafter"/>
</dbReference>
<feature type="domain" description="Ig-like" evidence="5">
    <location>
        <begin position="9"/>
        <end position="102"/>
    </location>
</feature>
<dbReference type="InterPro" id="IPR036179">
    <property type="entry name" value="Ig-like_dom_sf"/>
</dbReference>
<dbReference type="GO" id="GO:0008046">
    <property type="term" value="F:axon guidance receptor activity"/>
    <property type="evidence" value="ECO:0007669"/>
    <property type="project" value="TreeGrafter"/>
</dbReference>
<dbReference type="SMART" id="SM00409">
    <property type="entry name" value="IG"/>
    <property type="match status" value="8"/>
</dbReference>
<dbReference type="GO" id="GO:0050808">
    <property type="term" value="P:synapse organization"/>
    <property type="evidence" value="ECO:0007669"/>
    <property type="project" value="TreeGrafter"/>
</dbReference>
<feature type="compositionally biased region" description="Basic and acidic residues" evidence="4">
    <location>
        <begin position="893"/>
        <end position="910"/>
    </location>
</feature>
<feature type="domain" description="Ig-like" evidence="5">
    <location>
        <begin position="119"/>
        <end position="209"/>
    </location>
</feature>
<dbReference type="InterPro" id="IPR013098">
    <property type="entry name" value="Ig_I-set"/>
</dbReference>
<keyword evidence="2" id="KW-1015">Disulfide bond</keyword>
<evidence type="ECO:0000256" key="2">
    <source>
        <dbReference type="ARBA" id="ARBA00023157"/>
    </source>
</evidence>
<evidence type="ECO:0000256" key="1">
    <source>
        <dbReference type="ARBA" id="ARBA00022729"/>
    </source>
</evidence>
<dbReference type="InterPro" id="IPR050958">
    <property type="entry name" value="Cell_Adh-Cytoskel_Orgn"/>
</dbReference>
<evidence type="ECO:0000313" key="6">
    <source>
        <dbReference type="EMBL" id="JAQ16823.1"/>
    </source>
</evidence>
<feature type="compositionally biased region" description="Basic and acidic residues" evidence="4">
    <location>
        <begin position="841"/>
        <end position="886"/>
    </location>
</feature>
<dbReference type="AlphaFoldDB" id="A0A146MAP9"/>
<proteinExistence type="predicted"/>
<keyword evidence="3" id="KW-0393">Immunoglobulin domain</keyword>
<evidence type="ECO:0000259" key="5">
    <source>
        <dbReference type="PROSITE" id="PS50835"/>
    </source>
</evidence>
<reference evidence="6" key="1">
    <citation type="journal article" date="2016" name="Gigascience">
        <title>De novo construction of an expanded transcriptome assembly for the western tarnished plant bug, Lygus hesperus.</title>
        <authorList>
            <person name="Tassone E.E."/>
            <person name="Geib S.M."/>
            <person name="Hall B."/>
            <person name="Fabrick J.A."/>
            <person name="Brent C.S."/>
            <person name="Hull J.J."/>
        </authorList>
    </citation>
    <scope>NUCLEOTIDE SEQUENCE</scope>
</reference>
<dbReference type="GO" id="GO:0007156">
    <property type="term" value="P:homophilic cell adhesion via plasma membrane adhesion molecules"/>
    <property type="evidence" value="ECO:0007669"/>
    <property type="project" value="TreeGrafter"/>
</dbReference>
<dbReference type="PANTHER" id="PTHR45080">
    <property type="entry name" value="CONTACTIN 5"/>
    <property type="match status" value="1"/>
</dbReference>